<evidence type="ECO:0000256" key="1">
    <source>
        <dbReference type="SAM" id="SignalP"/>
    </source>
</evidence>
<dbReference type="PANTHER" id="PTHR10151">
    <property type="entry name" value="ECTONUCLEOTIDE PYROPHOSPHATASE/PHOSPHODIESTERASE"/>
    <property type="match status" value="1"/>
</dbReference>
<gene>
    <name evidence="2" type="ORF">SAMN06265219_11685</name>
</gene>
<evidence type="ECO:0000313" key="2">
    <source>
        <dbReference type="EMBL" id="SMO93322.1"/>
    </source>
</evidence>
<dbReference type="Gene3D" id="3.40.720.10">
    <property type="entry name" value="Alkaline Phosphatase, subunit A"/>
    <property type="match status" value="1"/>
</dbReference>
<feature type="signal peptide" evidence="1">
    <location>
        <begin position="1"/>
        <end position="20"/>
    </location>
</feature>
<dbReference type="Proteomes" id="UP000317557">
    <property type="component" value="Unassembled WGS sequence"/>
</dbReference>
<feature type="chain" id="PRO_5022046150" evidence="1">
    <location>
        <begin position="21"/>
        <end position="408"/>
    </location>
</feature>
<keyword evidence="3" id="KW-1185">Reference proteome</keyword>
<name>A0A521FAU1_9BACT</name>
<dbReference type="OrthoDB" id="9779418at2"/>
<dbReference type="RefSeq" id="WP_142455801.1">
    <property type="nucleotide sequence ID" value="NZ_FXTP01000016.1"/>
</dbReference>
<dbReference type="PROSITE" id="PS51257">
    <property type="entry name" value="PROKAR_LIPOPROTEIN"/>
    <property type="match status" value="1"/>
</dbReference>
<reference evidence="2 3" key="1">
    <citation type="submission" date="2017-05" db="EMBL/GenBank/DDBJ databases">
        <authorList>
            <person name="Varghese N."/>
            <person name="Submissions S."/>
        </authorList>
    </citation>
    <scope>NUCLEOTIDE SEQUENCE [LARGE SCALE GENOMIC DNA]</scope>
    <source>
        <strain evidence="2 3">DSM 21985</strain>
    </source>
</reference>
<dbReference type="AlphaFoldDB" id="A0A521FAU1"/>
<sequence length="408" mass="45953">MRLKHLLMVVLAFAFITACQTPSTQTEPNKLLLVSFDGFRVDYLSKTDTPNFDKLVSSGVVSEGMIPIFPSKTFPNHYAIATGLYPENSGFVGNNMYDAEMGKSFSIGNREAVENADWYGGEPIWNTLEKAGVKTGTMFWVGSEAPIQDMRPTHWKKYDGGMPDSARIDTVLKWLDLGNEKEVDFATLYFSFVDTYGHRYGPNSEETVAAIQRADELIGYLTEQLKERGLADQTNLMVVSDHGMAEVSRERLVLLDEFINPDELQMVEYSPALMANVRNGNLEEVYQVLKESAEHFRVYKKDEIPERFHLKNHHRVPDLLLIADVGYTISTRQYVEERPGYPAGGAHGFDNQAPEMHSLFVAAGPDFKKGYQMETFENIHLYPLMVHLLDVEPAPVDGSLDSVSVMLN</sequence>
<dbReference type="Gene3D" id="3.30.1360.180">
    <property type="match status" value="1"/>
</dbReference>
<dbReference type="InterPro" id="IPR002591">
    <property type="entry name" value="Phosphodiest/P_Trfase"/>
</dbReference>
<dbReference type="SUPFAM" id="SSF53649">
    <property type="entry name" value="Alkaline phosphatase-like"/>
    <property type="match status" value="1"/>
</dbReference>
<dbReference type="GO" id="GO:0016787">
    <property type="term" value="F:hydrolase activity"/>
    <property type="evidence" value="ECO:0007669"/>
    <property type="project" value="UniProtKB-ARBA"/>
</dbReference>
<evidence type="ECO:0000313" key="3">
    <source>
        <dbReference type="Proteomes" id="UP000317557"/>
    </source>
</evidence>
<dbReference type="EMBL" id="FXTP01000016">
    <property type="protein sequence ID" value="SMO93322.1"/>
    <property type="molecule type" value="Genomic_DNA"/>
</dbReference>
<organism evidence="2 3">
    <name type="scientific">Gracilimonas mengyeensis</name>
    <dbReference type="NCBI Taxonomy" id="1302730"/>
    <lineage>
        <taxon>Bacteria</taxon>
        <taxon>Pseudomonadati</taxon>
        <taxon>Balneolota</taxon>
        <taxon>Balneolia</taxon>
        <taxon>Balneolales</taxon>
        <taxon>Balneolaceae</taxon>
        <taxon>Gracilimonas</taxon>
    </lineage>
</organism>
<accession>A0A521FAU1</accession>
<dbReference type="Pfam" id="PF01663">
    <property type="entry name" value="Phosphodiest"/>
    <property type="match status" value="1"/>
</dbReference>
<keyword evidence="1" id="KW-0732">Signal</keyword>
<dbReference type="PANTHER" id="PTHR10151:SF120">
    <property type="entry name" value="BIS(5'-ADENOSYL)-TRIPHOSPHATASE"/>
    <property type="match status" value="1"/>
</dbReference>
<protein>
    <submittedName>
        <fullName evidence="2">Predicted pyrophosphatase or phosphodiesterase, AlkP superfamily</fullName>
    </submittedName>
</protein>
<dbReference type="CDD" id="cd16018">
    <property type="entry name" value="Enpp"/>
    <property type="match status" value="1"/>
</dbReference>
<dbReference type="InterPro" id="IPR017850">
    <property type="entry name" value="Alkaline_phosphatase_core_sf"/>
</dbReference>
<proteinExistence type="predicted"/>